<sequence>MSDLSNQIRKIIFEKYNDPDTRFTNDEVFAVLQQNNLVDKSLIIDDMEPHFEDLCSSGMMRNIAQNFTTQWFKLFEPLEEKKCSSCGMQNFLSKSEESNCLYCQKPI</sequence>
<organism evidence="1 2">
    <name type="scientific">Candidatus Nitrosotenuis uzonensis</name>
    <dbReference type="NCBI Taxonomy" id="1407055"/>
    <lineage>
        <taxon>Archaea</taxon>
        <taxon>Nitrososphaerota</taxon>
        <taxon>Candidatus Nitrosotenuis</taxon>
    </lineage>
</organism>
<dbReference type="Proteomes" id="UP000655759">
    <property type="component" value="Unassembled WGS sequence"/>
</dbReference>
<dbReference type="RefSeq" id="WP_205101275.1">
    <property type="nucleotide sequence ID" value="NZ_CAJNAQ010000006.1"/>
</dbReference>
<protein>
    <submittedName>
        <fullName evidence="1">Uncharacterized protein</fullName>
    </submittedName>
</protein>
<comment type="caution">
    <text evidence="1">The sequence shown here is derived from an EMBL/GenBank/DDBJ whole genome shotgun (WGS) entry which is preliminary data.</text>
</comment>
<reference evidence="1" key="1">
    <citation type="submission" date="2021-02" db="EMBL/GenBank/DDBJ databases">
        <authorList>
            <person name="Han P."/>
        </authorList>
    </citation>
    <scope>NUCLEOTIDE SEQUENCE</scope>
    <source>
        <strain evidence="1">Candidatus Nitrosotenuis uzonensis 5A</strain>
    </source>
</reference>
<proteinExistence type="predicted"/>
<dbReference type="AlphaFoldDB" id="A0A812F6V6"/>
<evidence type="ECO:0000313" key="1">
    <source>
        <dbReference type="EMBL" id="CAE6504955.1"/>
    </source>
</evidence>
<evidence type="ECO:0000313" key="2">
    <source>
        <dbReference type="Proteomes" id="UP000655759"/>
    </source>
</evidence>
<gene>
    <name evidence="1" type="ORF">NUZ5A_60076</name>
</gene>
<name>A0A812F6V6_9ARCH</name>
<dbReference type="EMBL" id="CAJNAQ010000006">
    <property type="protein sequence ID" value="CAE6504955.1"/>
    <property type="molecule type" value="Genomic_DNA"/>
</dbReference>
<accession>A0A812F6V6</accession>